<keyword evidence="5 12" id="KW-0347">Helicase</keyword>
<dbReference type="SUPFAM" id="SSF63748">
    <property type="entry name" value="Tudor/PWWP/MBT"/>
    <property type="match status" value="1"/>
</dbReference>
<evidence type="ECO:0000256" key="4">
    <source>
        <dbReference type="ARBA" id="ARBA00022801"/>
    </source>
</evidence>
<dbReference type="InterPro" id="IPR001650">
    <property type="entry name" value="Helicase_C-like"/>
</dbReference>
<dbReference type="CDD" id="cd20435">
    <property type="entry name" value="Tudor_TDRD12_rpt2"/>
    <property type="match status" value="1"/>
</dbReference>
<dbReference type="Pfam" id="PF00271">
    <property type="entry name" value="Helicase_C"/>
    <property type="match status" value="1"/>
</dbReference>
<dbReference type="Gene3D" id="2.30.30.140">
    <property type="match status" value="1"/>
</dbReference>
<reference evidence="10" key="1">
    <citation type="submission" date="2021-01" db="UniProtKB">
        <authorList>
            <consortium name="EnsemblMetazoa"/>
        </authorList>
    </citation>
    <scope>IDENTIFICATION</scope>
    <source>
        <strain evidence="10">DH4</strain>
    </source>
</reference>
<dbReference type="SUPFAM" id="SSF52540">
    <property type="entry name" value="P-loop containing nucleoside triphosphate hydrolases"/>
    <property type="match status" value="2"/>
</dbReference>
<evidence type="ECO:0000313" key="10">
    <source>
        <dbReference type="EnsemblMetazoa" id="XP_026298451"/>
    </source>
</evidence>
<dbReference type="GO" id="GO:0005524">
    <property type="term" value="F:ATP binding"/>
    <property type="evidence" value="ECO:0007669"/>
    <property type="project" value="UniProtKB-KW"/>
</dbReference>
<comment type="catalytic activity">
    <reaction evidence="7">
        <text>ATP + H2O = ADP + phosphate + H(+)</text>
        <dbReference type="Rhea" id="RHEA:13065"/>
        <dbReference type="ChEBI" id="CHEBI:15377"/>
        <dbReference type="ChEBI" id="CHEBI:15378"/>
        <dbReference type="ChEBI" id="CHEBI:30616"/>
        <dbReference type="ChEBI" id="CHEBI:43474"/>
        <dbReference type="ChEBI" id="CHEBI:456216"/>
        <dbReference type="EC" id="3.6.4.13"/>
    </reaction>
</comment>
<protein>
    <recommendedName>
        <fullName evidence="1">RNA helicase</fullName>
        <ecNumber evidence="1">3.6.4.13</ecNumber>
    </recommendedName>
</protein>
<proteinExistence type="predicted"/>
<evidence type="ECO:0000313" key="12">
    <source>
        <dbReference type="RefSeq" id="XP_026298451.1"/>
    </source>
</evidence>
<dbReference type="PROSITE" id="PS51192">
    <property type="entry name" value="HELICASE_ATP_BIND_1"/>
    <property type="match status" value="1"/>
</dbReference>
<dbReference type="Pfam" id="PF00270">
    <property type="entry name" value="DEAD"/>
    <property type="match status" value="1"/>
</dbReference>
<keyword evidence="2" id="KW-0677">Repeat</keyword>
<dbReference type="InterPro" id="IPR027417">
    <property type="entry name" value="P-loop_NTPase"/>
</dbReference>
<evidence type="ECO:0000259" key="8">
    <source>
        <dbReference type="PROSITE" id="PS51192"/>
    </source>
</evidence>
<evidence type="ECO:0000256" key="1">
    <source>
        <dbReference type="ARBA" id="ARBA00012552"/>
    </source>
</evidence>
<dbReference type="AlphaFoldDB" id="A0A7M7SPX7"/>
<evidence type="ECO:0000256" key="5">
    <source>
        <dbReference type="ARBA" id="ARBA00022806"/>
    </source>
</evidence>
<evidence type="ECO:0000313" key="11">
    <source>
        <dbReference type="Proteomes" id="UP000005203"/>
    </source>
</evidence>
<keyword evidence="6" id="KW-0067">ATP-binding</keyword>
<keyword evidence="11" id="KW-1185">Reference proteome</keyword>
<dbReference type="GO" id="GO:0003724">
    <property type="term" value="F:RNA helicase activity"/>
    <property type="evidence" value="ECO:0007669"/>
    <property type="project" value="UniProtKB-EC"/>
</dbReference>
<dbReference type="InterPro" id="IPR011545">
    <property type="entry name" value="DEAD/DEAH_box_helicase_dom"/>
</dbReference>
<evidence type="ECO:0000259" key="9">
    <source>
        <dbReference type="PROSITE" id="PS51194"/>
    </source>
</evidence>
<evidence type="ECO:0000256" key="7">
    <source>
        <dbReference type="ARBA" id="ARBA00047984"/>
    </source>
</evidence>
<dbReference type="GO" id="GO:0042078">
    <property type="term" value="P:germ-line stem cell division"/>
    <property type="evidence" value="ECO:0007669"/>
    <property type="project" value="TreeGrafter"/>
</dbReference>
<name>A0A7M7SPX7_APIME</name>
<dbReference type="PROSITE" id="PS51194">
    <property type="entry name" value="HELICASE_CTER"/>
    <property type="match status" value="1"/>
</dbReference>
<dbReference type="EC" id="3.6.4.13" evidence="1"/>
<feature type="domain" description="Helicase C-terminal" evidence="9">
    <location>
        <begin position="544"/>
        <end position="696"/>
    </location>
</feature>
<sequence>MLPPTVTVIKVTNVLTPYIIRICEIKHYNEKLNSINKKLFKKKEIFKTIKKYSEPKIGDAVIVYNKLHTTFDFPGWLSRGHIYSIGNLKDTYNIFLSDHGICVVLKKEDFVICSTDIITEEYLSFTAGLYNVLPADVKYDFSMHNKTLTILDEWSTSAIEYTKELISASDTIYFDYLVSDQYGRYYGEFYLNIKNNIIRLSEILVLNHYAVYLDKELLQFIKNPINKNLDRKIINNEIIFYLNISKVLSSNNKEKEKKESCINKMKFEKDKYYEFKKNKERILIYGEDKYECLNSTLDAKFPAEIHKIWKSLIQSSKPRNIQSYIWPAIKKGLDIITIGTAKSGKTTGYVFAICGLLATNANLPQGINPSVLILCSSSSEVLEVNFLCTEFLQNYEKIRSIAAINGKSERSLVAEMFNGCQILISTPTFLVRFMNRNEKLINFKNLRYLILDGGDIILNKYYDSVNHLFKKYNIISNTELKNKMLQIIITATHWTPQLKKVAFILMDNPYICIASFLEAAIFKSVHINIYVINSKKKNEKLLDLLNNGYSYTRTIIICTNNNEAEELYNFLQKHVEILLAHGNMNFFQLQDIKQCWNVCISGSYPILICTDDILSDIDITNVTWLIHYSIPLHSKTQFNFRFSTLIENLQMENCNCKVTIMMDENNDIQFLHIMKIMQRMNIIIPQNILENIKFITNALEKKKENYPICDNIKSWGFCNKQVSCAFRHKIISKIDIPLTNIQINDKVKFRVVSILDATHVSARIISYIKFDTLEEIEFPNTQYMLINKSIQEYYSCAKNRKKCEIIDIGCICGLEEPVDTFKRVQILHIERENKTGNPKYVNVKCIDNGVILNKVNVYNLLYMPKELIKYPIQVFEVFLVGIAPHDDEYIWNNCAIDAVYEWFKENVDNRSYVIGTVNLHLGNTIWVDSLNVGTKLIGYKDLIGSSIKTELLLKDHAVKNDKHLNQMYQLCRDAGFLQINGYDLNL</sequence>
<gene>
    <name evidence="12" type="primary">LOC100576436</name>
</gene>
<dbReference type="RefSeq" id="XP_026298451.1">
    <property type="nucleotide sequence ID" value="XM_026442666.1"/>
</dbReference>
<dbReference type="GO" id="GO:0016787">
    <property type="term" value="F:hydrolase activity"/>
    <property type="evidence" value="ECO:0007669"/>
    <property type="project" value="UniProtKB-KW"/>
</dbReference>
<dbReference type="PANTHER" id="PTHR22655:SF2">
    <property type="entry name" value="ATP-DEPENDENT RNA HELICASE TDRD12-RELATED"/>
    <property type="match status" value="1"/>
</dbReference>
<evidence type="ECO:0000256" key="6">
    <source>
        <dbReference type="ARBA" id="ARBA00022840"/>
    </source>
</evidence>
<feature type="domain" description="Helicase ATP-binding" evidence="8">
    <location>
        <begin position="326"/>
        <end position="511"/>
    </location>
</feature>
<reference evidence="12" key="2">
    <citation type="submission" date="2025-04" db="UniProtKB">
        <authorList>
            <consortium name="RefSeq"/>
        </authorList>
    </citation>
    <scope>IDENTIFICATION</scope>
    <source>
        <strain evidence="12">DH4</strain>
        <tissue evidence="12">Whole body</tissue>
    </source>
</reference>
<dbReference type="EnsemblMetazoa" id="XM_026442666">
    <property type="protein sequence ID" value="XP_026298451"/>
    <property type="gene ID" value="LOC100576436"/>
</dbReference>
<evidence type="ECO:0000256" key="3">
    <source>
        <dbReference type="ARBA" id="ARBA00022741"/>
    </source>
</evidence>
<evidence type="ECO:0000256" key="2">
    <source>
        <dbReference type="ARBA" id="ARBA00022737"/>
    </source>
</evidence>
<dbReference type="GeneID" id="100576436"/>
<organism evidence="10">
    <name type="scientific">Apis mellifera</name>
    <name type="common">Honeybee</name>
    <dbReference type="NCBI Taxonomy" id="7460"/>
    <lineage>
        <taxon>Eukaryota</taxon>
        <taxon>Metazoa</taxon>
        <taxon>Ecdysozoa</taxon>
        <taxon>Arthropoda</taxon>
        <taxon>Hexapoda</taxon>
        <taxon>Insecta</taxon>
        <taxon>Pterygota</taxon>
        <taxon>Neoptera</taxon>
        <taxon>Endopterygota</taxon>
        <taxon>Hymenoptera</taxon>
        <taxon>Apocrita</taxon>
        <taxon>Aculeata</taxon>
        <taxon>Apoidea</taxon>
        <taxon>Anthophila</taxon>
        <taxon>Apidae</taxon>
        <taxon>Apis</taxon>
    </lineage>
</organism>
<dbReference type="SMART" id="SM00487">
    <property type="entry name" value="DEXDc"/>
    <property type="match status" value="1"/>
</dbReference>
<dbReference type="PANTHER" id="PTHR22655">
    <property type="entry name" value="ATP-DEPENDENT RNA HELICASE TDRD12-RELATED"/>
    <property type="match status" value="1"/>
</dbReference>
<dbReference type="Gene3D" id="3.40.50.300">
    <property type="entry name" value="P-loop containing nucleotide triphosphate hydrolases"/>
    <property type="match status" value="2"/>
</dbReference>
<dbReference type="Proteomes" id="UP000005203">
    <property type="component" value="Linkage group LG9"/>
</dbReference>
<dbReference type="InterPro" id="IPR014001">
    <property type="entry name" value="Helicase_ATP-bd"/>
</dbReference>
<dbReference type="OrthoDB" id="249932at2759"/>
<keyword evidence="3" id="KW-0547">Nucleotide-binding</keyword>
<keyword evidence="4" id="KW-0378">Hydrolase</keyword>
<accession>A0A8B8H389</accession>
<accession>A0A7M7SPX7</accession>
<dbReference type="GO" id="GO:0003676">
    <property type="term" value="F:nucleic acid binding"/>
    <property type="evidence" value="ECO:0007669"/>
    <property type="project" value="InterPro"/>
</dbReference>